<dbReference type="InterPro" id="IPR053967">
    <property type="entry name" value="LlgE_F_G-like_D1"/>
</dbReference>
<keyword evidence="10" id="KW-0966">Cell projection</keyword>
<dbReference type="AlphaFoldDB" id="A0A4R5EVH9"/>
<dbReference type="InterPro" id="IPR037925">
    <property type="entry name" value="FlgE/F/G-like"/>
</dbReference>
<dbReference type="InterPro" id="IPR010930">
    <property type="entry name" value="Flg_bb/hook_C_dom"/>
</dbReference>
<dbReference type="OrthoDB" id="8372879at2"/>
<dbReference type="GO" id="GO:0071978">
    <property type="term" value="P:bacterial-type flagellum-dependent swarming motility"/>
    <property type="evidence" value="ECO:0007669"/>
    <property type="project" value="TreeGrafter"/>
</dbReference>
<dbReference type="SUPFAM" id="SSF117143">
    <property type="entry name" value="Flagellar hook protein flgE"/>
    <property type="match status" value="1"/>
</dbReference>
<dbReference type="PANTHER" id="PTHR30435">
    <property type="entry name" value="FLAGELLAR PROTEIN"/>
    <property type="match status" value="1"/>
</dbReference>
<feature type="domain" description="Flagellar basal body rod protein N-terminal" evidence="6">
    <location>
        <begin position="7"/>
        <end position="37"/>
    </location>
</feature>
<sequence length="433" mass="44867">MSISSALQTGVSGLQSNSKAVSGISENIANANTVGYKRGFSHFVTSSAAGADGTGMLGVSAVEEMEMNRAGGLVSTNSATDMAISGSGFFTVSLRPDETVQTNYLLTRAGSFLPDQDGNLVNAGGYYLAGYQYDLDGELGDVDRSSFAQMETVNIGNISMSAAATTEISTMGNLPSQEAGLVTPGDPFTTSSEFFTPLGASERLSFSWEPTTTDNTWNVTISDSAGTAMGSVTVDFNDSGSLAGSPASYSGVTSTATAPAAFSFDTATGEATVTVDDGGSPQTLVIKMGAPDSFDGITQFAGDFSQSFTRDGSSVGELMRTEIDEDGTLYGVFDNGQRRALYEIPVAIVANPNGLLEVRGNAYALSNDTGAFLAMKANTGATGAVSGQSLESSNVDIAEEMTDLIKLQQAYSINAKVVTTVDEMMTETAQLKR</sequence>
<reference evidence="10 11" key="1">
    <citation type="submission" date="2019-03" db="EMBL/GenBank/DDBJ databases">
        <authorList>
            <person name="Zhang S."/>
        </authorList>
    </citation>
    <scope>NUCLEOTIDE SEQUENCE [LARGE SCALE GENOMIC DNA]</scope>
    <source>
        <strain evidence="10 11">S4J41</strain>
    </source>
</reference>
<dbReference type="GO" id="GO:0009425">
    <property type="term" value="C:bacterial-type flagellum basal body"/>
    <property type="evidence" value="ECO:0007669"/>
    <property type="project" value="UniProtKB-SubCell"/>
</dbReference>
<dbReference type="PANTHER" id="PTHR30435:SF1">
    <property type="entry name" value="FLAGELLAR HOOK PROTEIN FLGE"/>
    <property type="match status" value="1"/>
</dbReference>
<dbReference type="Pfam" id="PF06429">
    <property type="entry name" value="Flg_bbr_C"/>
    <property type="match status" value="1"/>
</dbReference>
<evidence type="ECO:0000313" key="10">
    <source>
        <dbReference type="EMBL" id="TDE38883.1"/>
    </source>
</evidence>
<dbReference type="RefSeq" id="WP_132828176.1">
    <property type="nucleotide sequence ID" value="NZ_SMFP01000004.1"/>
</dbReference>
<comment type="caution">
    <text evidence="10">The sequence shown here is derived from an EMBL/GenBank/DDBJ whole genome shotgun (WGS) entry which is preliminary data.</text>
</comment>
<gene>
    <name evidence="10" type="ORF">E1B25_07625</name>
</gene>
<organism evidence="10 11">
    <name type="scientific">Antarcticimicrobium sediminis</name>
    <dbReference type="NCBI Taxonomy" id="2546227"/>
    <lineage>
        <taxon>Bacteria</taxon>
        <taxon>Pseudomonadati</taxon>
        <taxon>Pseudomonadota</taxon>
        <taxon>Alphaproteobacteria</taxon>
        <taxon>Rhodobacterales</taxon>
        <taxon>Paracoccaceae</taxon>
        <taxon>Antarcticimicrobium</taxon>
    </lineage>
</organism>
<keyword evidence="11" id="KW-1185">Reference proteome</keyword>
<comment type="similarity">
    <text evidence="2 5">Belongs to the flagella basal body rod proteins family.</text>
</comment>
<dbReference type="Pfam" id="PF07559">
    <property type="entry name" value="FlgE_D2"/>
    <property type="match status" value="1"/>
</dbReference>
<comment type="subcellular location">
    <subcellularLocation>
        <location evidence="1 5">Bacterial flagellum basal body</location>
    </subcellularLocation>
</comment>
<evidence type="ECO:0000259" key="6">
    <source>
        <dbReference type="Pfam" id="PF00460"/>
    </source>
</evidence>
<proteinExistence type="inferred from homology"/>
<dbReference type="GO" id="GO:0005829">
    <property type="term" value="C:cytosol"/>
    <property type="evidence" value="ECO:0007669"/>
    <property type="project" value="TreeGrafter"/>
</dbReference>
<dbReference type="InterPro" id="IPR037058">
    <property type="entry name" value="Falgellar_hook_FlgE_sf"/>
</dbReference>
<dbReference type="EMBL" id="SMFP01000004">
    <property type="protein sequence ID" value="TDE38883.1"/>
    <property type="molecule type" value="Genomic_DNA"/>
</dbReference>
<evidence type="ECO:0000256" key="1">
    <source>
        <dbReference type="ARBA" id="ARBA00004117"/>
    </source>
</evidence>
<feature type="domain" description="Flagellar basal-body/hook protein C-terminal" evidence="7">
    <location>
        <begin position="388"/>
        <end position="431"/>
    </location>
</feature>
<dbReference type="NCBIfam" id="TIGR03506">
    <property type="entry name" value="FlgEFG_subfam"/>
    <property type="match status" value="1"/>
</dbReference>
<name>A0A4R5EVH9_9RHOB</name>
<dbReference type="GO" id="GO:0009424">
    <property type="term" value="C:bacterial-type flagellum hook"/>
    <property type="evidence" value="ECO:0007669"/>
    <property type="project" value="TreeGrafter"/>
</dbReference>
<evidence type="ECO:0000259" key="9">
    <source>
        <dbReference type="Pfam" id="PF22692"/>
    </source>
</evidence>
<evidence type="ECO:0000313" key="11">
    <source>
        <dbReference type="Proteomes" id="UP000294662"/>
    </source>
</evidence>
<dbReference type="InterPro" id="IPR020013">
    <property type="entry name" value="Flagellar_FlgE/F/G"/>
</dbReference>
<evidence type="ECO:0000259" key="7">
    <source>
        <dbReference type="Pfam" id="PF06429"/>
    </source>
</evidence>
<evidence type="ECO:0000256" key="5">
    <source>
        <dbReference type="RuleBase" id="RU362116"/>
    </source>
</evidence>
<feature type="domain" description="Flagellar hook protein FlgE D2" evidence="8">
    <location>
        <begin position="189"/>
        <end position="312"/>
    </location>
</feature>
<evidence type="ECO:0000256" key="3">
    <source>
        <dbReference type="ARBA" id="ARBA00019015"/>
    </source>
</evidence>
<keyword evidence="10" id="KW-0282">Flagellum</keyword>
<evidence type="ECO:0000256" key="2">
    <source>
        <dbReference type="ARBA" id="ARBA00009677"/>
    </source>
</evidence>
<keyword evidence="4 5" id="KW-0975">Bacterial flagellum</keyword>
<comment type="function">
    <text evidence="5">A flexible structure which links the flagellar filament to the drive apparatus in the basal body.</text>
</comment>
<evidence type="ECO:0000259" key="8">
    <source>
        <dbReference type="Pfam" id="PF07559"/>
    </source>
</evidence>
<protein>
    <recommendedName>
        <fullName evidence="3 5">Flagellar hook protein FlgE</fullName>
    </recommendedName>
</protein>
<dbReference type="Pfam" id="PF22692">
    <property type="entry name" value="LlgE_F_G_D1"/>
    <property type="match status" value="1"/>
</dbReference>
<evidence type="ECO:0000256" key="4">
    <source>
        <dbReference type="ARBA" id="ARBA00023143"/>
    </source>
</evidence>
<dbReference type="Gene3D" id="2.60.98.20">
    <property type="entry name" value="Flagellar hook protein FlgE"/>
    <property type="match status" value="1"/>
</dbReference>
<dbReference type="Proteomes" id="UP000294662">
    <property type="component" value="Unassembled WGS sequence"/>
</dbReference>
<dbReference type="InterPro" id="IPR011491">
    <property type="entry name" value="FlgE_D2"/>
</dbReference>
<dbReference type="Pfam" id="PF00460">
    <property type="entry name" value="Flg_bb_rod"/>
    <property type="match status" value="1"/>
</dbReference>
<dbReference type="InterPro" id="IPR001444">
    <property type="entry name" value="Flag_bb_rod_N"/>
</dbReference>
<accession>A0A4R5EVH9</accession>
<keyword evidence="10" id="KW-0969">Cilium</keyword>
<feature type="domain" description="Flagellar hook protein FlgE/F/G-like D1" evidence="9">
    <location>
        <begin position="83"/>
        <end position="169"/>
    </location>
</feature>